<keyword evidence="2" id="KW-0472">Membrane</keyword>
<evidence type="ECO:0000256" key="1">
    <source>
        <dbReference type="SAM" id="MobiDB-lite"/>
    </source>
</evidence>
<accession>A0A7U7GCL8</accession>
<proteinExistence type="predicted"/>
<feature type="region of interest" description="Disordered" evidence="1">
    <location>
        <begin position="98"/>
        <end position="194"/>
    </location>
</feature>
<gene>
    <name evidence="3" type="ORF">BN874_30012</name>
</gene>
<reference evidence="3 4" key="1">
    <citation type="journal article" date="2014" name="ISME J.">
        <title>Candidatus Competibacter-lineage genomes retrieved from metagenomes reveal functional metabolic diversity.</title>
        <authorList>
            <person name="McIlroy S.J."/>
            <person name="Albertsen M."/>
            <person name="Andresen E.K."/>
            <person name="Saunders A.M."/>
            <person name="Kristiansen R."/>
            <person name="Stokholm-Bjerregaard M."/>
            <person name="Nielsen K.L."/>
            <person name="Nielsen P.H."/>
        </authorList>
    </citation>
    <scope>NUCLEOTIDE SEQUENCE [LARGE SCALE GENOMIC DNA]</scope>
    <source>
        <strain evidence="3 4">Run_B_J11</strain>
    </source>
</reference>
<keyword evidence="2" id="KW-1133">Transmembrane helix</keyword>
<protein>
    <submittedName>
        <fullName evidence="3">Uncharacterized protein</fullName>
    </submittedName>
</protein>
<comment type="caution">
    <text evidence="3">The sequence shown here is derived from an EMBL/GenBank/DDBJ whole genome shotgun (WGS) entry which is preliminary data.</text>
</comment>
<evidence type="ECO:0000256" key="2">
    <source>
        <dbReference type="SAM" id="Phobius"/>
    </source>
</evidence>
<dbReference type="Proteomes" id="UP000019184">
    <property type="component" value="Unassembled WGS sequence"/>
</dbReference>
<dbReference type="EMBL" id="CBTK010000223">
    <property type="protein sequence ID" value="CDH45880.1"/>
    <property type="molecule type" value="Genomic_DNA"/>
</dbReference>
<feature type="transmembrane region" description="Helical" evidence="2">
    <location>
        <begin position="64"/>
        <end position="84"/>
    </location>
</feature>
<keyword evidence="4" id="KW-1185">Reference proteome</keyword>
<dbReference type="AlphaFoldDB" id="A0A7U7GCL8"/>
<sequence>MNDPRHDEFQPLDGEFLSGLYRETCNVDPPDELDQRILTAARIAVKPRPTPVIPLPKPHRARRWTLPIALAATVVLAVGLIRVLPPAGERSGMPAALEEKAARSLSRSAAGKDAPEARRAESTMADHANRADRASPTSILPATPAVGALQSAPLATPKASAEQRPQESLLRAAPAKRDVETVPDRDRARKRPPAEWLAEIAELRRQGRTVEAEARLTEFRQHYPDEPSDTVAEPPR</sequence>
<keyword evidence="2" id="KW-0812">Transmembrane</keyword>
<feature type="compositionally biased region" description="Basic and acidic residues" evidence="1">
    <location>
        <begin position="175"/>
        <end position="187"/>
    </location>
</feature>
<dbReference type="RefSeq" id="WP_034434070.1">
    <property type="nucleotide sequence ID" value="NZ_CBTK010000223.1"/>
</dbReference>
<name>A0A7U7GCL8_9GAMM</name>
<organism evidence="3 4">
    <name type="scientific">Candidatus Contendobacter odensis Run_B_J11</name>
    <dbReference type="NCBI Taxonomy" id="1400861"/>
    <lineage>
        <taxon>Bacteria</taxon>
        <taxon>Pseudomonadati</taxon>
        <taxon>Pseudomonadota</taxon>
        <taxon>Gammaproteobacteria</taxon>
        <taxon>Candidatus Competibacteraceae</taxon>
        <taxon>Candidatus Contendibacter</taxon>
    </lineage>
</organism>
<evidence type="ECO:0000313" key="4">
    <source>
        <dbReference type="Proteomes" id="UP000019184"/>
    </source>
</evidence>
<feature type="region of interest" description="Disordered" evidence="1">
    <location>
        <begin position="217"/>
        <end position="236"/>
    </location>
</feature>
<evidence type="ECO:0000313" key="3">
    <source>
        <dbReference type="EMBL" id="CDH45880.1"/>
    </source>
</evidence>